<dbReference type="KEGG" id="scad:DN051_01580"/>
<proteinExistence type="predicted"/>
<organism evidence="1 2">
    <name type="scientific">Streptomyces cadmiisoli</name>
    <dbReference type="NCBI Taxonomy" id="2184053"/>
    <lineage>
        <taxon>Bacteria</taxon>
        <taxon>Bacillati</taxon>
        <taxon>Actinomycetota</taxon>
        <taxon>Actinomycetes</taxon>
        <taxon>Kitasatosporales</taxon>
        <taxon>Streptomycetaceae</taxon>
        <taxon>Streptomyces</taxon>
        <taxon>Streptomyces aurantiacus group</taxon>
    </lineage>
</organism>
<dbReference type="Proteomes" id="UP000249616">
    <property type="component" value="Chromosome"/>
</dbReference>
<evidence type="ECO:0000313" key="1">
    <source>
        <dbReference type="EMBL" id="AWW35516.1"/>
    </source>
</evidence>
<sequence>MIALFSAGQRAQGPELATVSVLTAVSPAVASMAHTPFRLHTPMCLLYGLPYWLIMALRPKRR</sequence>
<keyword evidence="2" id="KW-1185">Reference proteome</keyword>
<reference evidence="1 2" key="1">
    <citation type="journal article" date="2019" name="Int. J. Syst. Evol. Microbiol.">
        <title>Streptomyces cadmiisoli sp. nov., a novel actinomycete isolated from cadmium-contaminated soil.</title>
        <authorList>
            <person name="Li K."/>
            <person name="Tang X."/>
            <person name="Zhao J."/>
            <person name="Guo Y."/>
            <person name="Tang Y."/>
            <person name="Gao J."/>
        </authorList>
    </citation>
    <scope>NUCLEOTIDE SEQUENCE [LARGE SCALE GENOMIC DNA]</scope>
    <source>
        <strain evidence="1 2">ZFG47</strain>
    </source>
</reference>
<dbReference type="AlphaFoldDB" id="A0A2Z4ISK6"/>
<evidence type="ECO:0000313" key="2">
    <source>
        <dbReference type="Proteomes" id="UP000249616"/>
    </source>
</evidence>
<accession>A0A2Z4ISK6</accession>
<name>A0A2Z4ISK6_9ACTN</name>
<protein>
    <submittedName>
        <fullName evidence="1">Uncharacterized protein</fullName>
    </submittedName>
</protein>
<dbReference type="EMBL" id="CP030073">
    <property type="protein sequence ID" value="AWW35516.1"/>
    <property type="molecule type" value="Genomic_DNA"/>
</dbReference>
<gene>
    <name evidence="1" type="ORF">DN051_01580</name>
</gene>